<reference evidence="1" key="1">
    <citation type="journal article" date="2023" name="J. Vet. Diagn. Invest.">
        <title>Oxytetracycline-resistant Paenibacillus larvae identified in commercial beekeeping operations in Saskatchewan using pooled honey sampling.</title>
        <authorList>
            <person name="Obshta O."/>
            <person name="Zabrodski M.W."/>
            <person name="Soomro T."/>
            <person name="Wilson G."/>
            <person name="Masood F."/>
            <person name="Thebeau J."/>
            <person name="Silva M.C.B."/>
            <person name="Biganski S."/>
            <person name="Kozii I.V."/>
            <person name="Koziy R.V."/>
            <person name="Raza M.F."/>
            <person name="Jose M.S."/>
            <person name="Simko E."/>
            <person name="Wood S.C."/>
        </authorList>
    </citation>
    <scope>NUCLEOTIDE SEQUENCE</scope>
    <source>
        <strain evidence="1">PL001</strain>
    </source>
</reference>
<evidence type="ECO:0000313" key="1">
    <source>
        <dbReference type="EMBL" id="MDT2250645.1"/>
    </source>
</evidence>
<name>A0AAP5JSF5_9BACL</name>
<accession>A0AAP5JSF5</accession>
<gene>
    <name evidence="1" type="ORF">P7H09_04495</name>
</gene>
<dbReference type="Proteomes" id="UP001259239">
    <property type="component" value="Unassembled WGS sequence"/>
</dbReference>
<comment type="caution">
    <text evidence="1">The sequence shown here is derived from an EMBL/GenBank/DDBJ whole genome shotgun (WGS) entry which is preliminary data.</text>
</comment>
<sequence length="64" mass="7357">MGSPGSPFDETFIRAYEEWKAGRMTATAKLSFCSIQSQNRYASSHDEKANEFIADQIDFVRYKK</sequence>
<dbReference type="AlphaFoldDB" id="A0AAP5JSF5"/>
<dbReference type="RefSeq" id="WP_036657861.1">
    <property type="nucleotide sequence ID" value="NZ_CBCRXL010000001.1"/>
</dbReference>
<protein>
    <submittedName>
        <fullName evidence="1">Uncharacterized protein</fullName>
    </submittedName>
</protein>
<evidence type="ECO:0000313" key="2">
    <source>
        <dbReference type="Proteomes" id="UP001259239"/>
    </source>
</evidence>
<organism evidence="1 2">
    <name type="scientific">Paenibacillus larvae</name>
    <dbReference type="NCBI Taxonomy" id="1464"/>
    <lineage>
        <taxon>Bacteria</taxon>
        <taxon>Bacillati</taxon>
        <taxon>Bacillota</taxon>
        <taxon>Bacilli</taxon>
        <taxon>Bacillales</taxon>
        <taxon>Paenibacillaceae</taxon>
        <taxon>Paenibacillus</taxon>
    </lineage>
</organism>
<dbReference type="EMBL" id="JARQGV010000004">
    <property type="protein sequence ID" value="MDT2250645.1"/>
    <property type="molecule type" value="Genomic_DNA"/>
</dbReference>
<reference evidence="1" key="2">
    <citation type="submission" date="2023-03" db="EMBL/GenBank/DDBJ databases">
        <authorList>
            <person name="Obshta O."/>
            <person name="Zabrodski M.W."/>
            <person name="Soomro T."/>
            <person name="Wilson G."/>
            <person name="Masood F."/>
            <person name="Thebeau J."/>
            <person name="Bezerra Da Silva M.C."/>
            <person name="Raza F."/>
            <person name="Biganski S."/>
            <person name="Jose M."/>
            <person name="Camilli M."/>
            <person name="Kozii I.V."/>
            <person name="Kozii R.V."/>
            <person name="Simko E."/>
            <person name="Wood S.C."/>
        </authorList>
    </citation>
    <scope>NUCLEOTIDE SEQUENCE</scope>
    <source>
        <strain evidence="1">PL001</strain>
    </source>
</reference>
<proteinExistence type="predicted"/>